<evidence type="ECO:0000313" key="8">
    <source>
        <dbReference type="Proteomes" id="UP000613743"/>
    </source>
</evidence>
<keyword evidence="3 5" id="KW-0689">Ribosomal protein</keyword>
<dbReference type="NCBIfam" id="NF004612">
    <property type="entry name" value="PRK05943.1"/>
    <property type="match status" value="1"/>
</dbReference>
<name>A0A917NB65_9GAMM</name>
<evidence type="ECO:0000256" key="2">
    <source>
        <dbReference type="ARBA" id="ARBA00022884"/>
    </source>
</evidence>
<dbReference type="HAMAP" id="MF_01336">
    <property type="entry name" value="Ribosomal_bL25"/>
    <property type="match status" value="1"/>
</dbReference>
<dbReference type="Proteomes" id="UP000613743">
    <property type="component" value="Unassembled WGS sequence"/>
</dbReference>
<dbReference type="InterPro" id="IPR020056">
    <property type="entry name" value="Rbsml_bL25/Gln-tRNA_synth_N"/>
</dbReference>
<evidence type="ECO:0000259" key="6">
    <source>
        <dbReference type="Pfam" id="PF01386"/>
    </source>
</evidence>
<feature type="domain" description="Large ribosomal subunit protein bL25 L25" evidence="6">
    <location>
        <begin position="23"/>
        <end position="110"/>
    </location>
</feature>
<keyword evidence="1 5" id="KW-0699">rRNA-binding</keyword>
<accession>A0A917NB65</accession>
<gene>
    <name evidence="5 7" type="primary">rplY</name>
    <name evidence="7" type="ORF">GCM10009332_22620</name>
</gene>
<dbReference type="InterPro" id="IPR029751">
    <property type="entry name" value="Ribosomal_L25_dom"/>
</dbReference>
<dbReference type="EMBL" id="BMPZ01000006">
    <property type="protein sequence ID" value="GGI84794.1"/>
    <property type="molecule type" value="Genomic_DNA"/>
</dbReference>
<dbReference type="CDD" id="cd00495">
    <property type="entry name" value="Ribosomal_L25_TL5_CTC"/>
    <property type="match status" value="1"/>
</dbReference>
<organism evidence="7 8">
    <name type="scientific">Shewanella gelidii</name>
    <dbReference type="NCBI Taxonomy" id="1642821"/>
    <lineage>
        <taxon>Bacteria</taxon>
        <taxon>Pseudomonadati</taxon>
        <taxon>Pseudomonadota</taxon>
        <taxon>Gammaproteobacteria</taxon>
        <taxon>Alteromonadales</taxon>
        <taxon>Shewanellaceae</taxon>
        <taxon>Shewanella</taxon>
    </lineage>
</organism>
<dbReference type="InterPro" id="IPR020930">
    <property type="entry name" value="Ribosomal_uL5_bac-type"/>
</dbReference>
<sequence length="113" mass="12862">MVENAGTYLLFYDLSEKNMSYTINAQVRTDLGKGSSRRLRHAGQVPAVIYGPGKEAVSISIIHKDVINLQLNEDFYTTDLTLVIDGKEVKVRVQDVQRHAFKPMVEHFDFKYA</sequence>
<evidence type="ECO:0000313" key="7">
    <source>
        <dbReference type="EMBL" id="GGI84794.1"/>
    </source>
</evidence>
<evidence type="ECO:0000256" key="5">
    <source>
        <dbReference type="HAMAP-Rule" id="MF_01336"/>
    </source>
</evidence>
<comment type="similarity">
    <text evidence="5">Belongs to the bacterial ribosomal protein bL25 family.</text>
</comment>
<dbReference type="GO" id="GO:0008097">
    <property type="term" value="F:5S rRNA binding"/>
    <property type="evidence" value="ECO:0007669"/>
    <property type="project" value="InterPro"/>
</dbReference>
<dbReference type="GO" id="GO:0006412">
    <property type="term" value="P:translation"/>
    <property type="evidence" value="ECO:0007669"/>
    <property type="project" value="UniProtKB-UniRule"/>
</dbReference>
<dbReference type="InterPro" id="IPR020055">
    <property type="entry name" value="Ribosomal_bL25_short"/>
</dbReference>
<comment type="subunit">
    <text evidence="5">Part of the 50S ribosomal subunit; part of the 5S rRNA/L5/L18/L25 subcomplex. Contacts the 5S rRNA. Binds to the 5S rRNA independently of L5 and L18.</text>
</comment>
<protein>
    <recommendedName>
        <fullName evidence="5">Large ribosomal subunit protein bL25</fullName>
    </recommendedName>
</protein>
<evidence type="ECO:0000256" key="3">
    <source>
        <dbReference type="ARBA" id="ARBA00022980"/>
    </source>
</evidence>
<proteinExistence type="inferred from homology"/>
<dbReference type="FunFam" id="2.40.240.10:FF:000002">
    <property type="entry name" value="50S ribosomal protein L25"/>
    <property type="match status" value="1"/>
</dbReference>
<dbReference type="Pfam" id="PF01386">
    <property type="entry name" value="Ribosomal_L25p"/>
    <property type="match status" value="1"/>
</dbReference>
<keyword evidence="8" id="KW-1185">Reference proteome</keyword>
<dbReference type="PANTHER" id="PTHR33284">
    <property type="entry name" value="RIBOSOMAL PROTEIN L25/GLN-TRNA SYNTHETASE, ANTI-CODON-BINDING DOMAIN-CONTAINING PROTEIN"/>
    <property type="match status" value="1"/>
</dbReference>
<dbReference type="Gene3D" id="2.40.240.10">
    <property type="entry name" value="Ribosomal Protein L25, Chain P"/>
    <property type="match status" value="1"/>
</dbReference>
<dbReference type="GO" id="GO:0003735">
    <property type="term" value="F:structural constituent of ribosome"/>
    <property type="evidence" value="ECO:0007669"/>
    <property type="project" value="InterPro"/>
</dbReference>
<comment type="function">
    <text evidence="5">This is one of the proteins that binds to the 5S RNA in the ribosome where it forms part of the central protuberance.</text>
</comment>
<reference evidence="7" key="1">
    <citation type="journal article" date="2014" name="Int. J. Syst. Evol. Microbiol.">
        <title>Complete genome sequence of Corynebacterium casei LMG S-19264T (=DSM 44701T), isolated from a smear-ripened cheese.</title>
        <authorList>
            <consortium name="US DOE Joint Genome Institute (JGI-PGF)"/>
            <person name="Walter F."/>
            <person name="Albersmeier A."/>
            <person name="Kalinowski J."/>
            <person name="Ruckert C."/>
        </authorList>
    </citation>
    <scope>NUCLEOTIDE SEQUENCE</scope>
    <source>
        <strain evidence="7">JCM 30804</strain>
    </source>
</reference>
<keyword evidence="4 5" id="KW-0687">Ribonucleoprotein</keyword>
<dbReference type="AlphaFoldDB" id="A0A917NB65"/>
<evidence type="ECO:0000256" key="1">
    <source>
        <dbReference type="ARBA" id="ARBA00022730"/>
    </source>
</evidence>
<evidence type="ECO:0000256" key="4">
    <source>
        <dbReference type="ARBA" id="ARBA00023274"/>
    </source>
</evidence>
<dbReference type="GO" id="GO:0022625">
    <property type="term" value="C:cytosolic large ribosomal subunit"/>
    <property type="evidence" value="ECO:0007669"/>
    <property type="project" value="TreeGrafter"/>
</dbReference>
<dbReference type="InterPro" id="IPR011035">
    <property type="entry name" value="Ribosomal_bL25/Gln-tRNA_synth"/>
</dbReference>
<keyword evidence="2 5" id="KW-0694">RNA-binding</keyword>
<dbReference type="PANTHER" id="PTHR33284:SF1">
    <property type="entry name" value="RIBOSOMAL PROTEIN L25_GLN-TRNA SYNTHETASE, ANTI-CODON-BINDING DOMAIN-CONTAINING PROTEIN"/>
    <property type="match status" value="1"/>
</dbReference>
<dbReference type="SUPFAM" id="SSF50715">
    <property type="entry name" value="Ribosomal protein L25-like"/>
    <property type="match status" value="1"/>
</dbReference>
<comment type="caution">
    <text evidence="7">The sequence shown here is derived from an EMBL/GenBank/DDBJ whole genome shotgun (WGS) entry which is preliminary data.</text>
</comment>
<reference evidence="7" key="2">
    <citation type="submission" date="2020-09" db="EMBL/GenBank/DDBJ databases">
        <authorList>
            <person name="Sun Q."/>
            <person name="Ohkuma M."/>
        </authorList>
    </citation>
    <scope>NUCLEOTIDE SEQUENCE</scope>
    <source>
        <strain evidence="7">JCM 30804</strain>
    </source>
</reference>